<dbReference type="EMBL" id="SODL02000001">
    <property type="protein sequence ID" value="MCP2366382.1"/>
    <property type="molecule type" value="Genomic_DNA"/>
</dbReference>
<dbReference type="InterPro" id="IPR000792">
    <property type="entry name" value="Tscrpt_reg_LuxR_C"/>
</dbReference>
<dbReference type="SMART" id="SM00421">
    <property type="entry name" value="HTH_LUXR"/>
    <property type="match status" value="1"/>
</dbReference>
<dbReference type="CDD" id="cd06170">
    <property type="entry name" value="LuxR_C_like"/>
    <property type="match status" value="1"/>
</dbReference>
<dbReference type="SUPFAM" id="SSF46894">
    <property type="entry name" value="C-terminal effector domain of the bipartite response regulators"/>
    <property type="match status" value="1"/>
</dbReference>
<dbReference type="Pfam" id="PF00196">
    <property type="entry name" value="GerE"/>
    <property type="match status" value="1"/>
</dbReference>
<protein>
    <submittedName>
        <fullName evidence="5">DNA-binding CsgD family transcriptional regulator</fullName>
    </submittedName>
    <submittedName>
        <fullName evidence="6">Regulatory protein, luxR family</fullName>
    </submittedName>
</protein>
<dbReference type="GO" id="GO:0003677">
    <property type="term" value="F:DNA binding"/>
    <property type="evidence" value="ECO:0007669"/>
    <property type="project" value="UniProtKB-KW"/>
</dbReference>
<keyword evidence="8" id="KW-1185">Reference proteome</keyword>
<dbReference type="PROSITE" id="PS50043">
    <property type="entry name" value="HTH_LUXR_2"/>
    <property type="match status" value="1"/>
</dbReference>
<dbReference type="PRINTS" id="PR00038">
    <property type="entry name" value="HTHLUXR"/>
</dbReference>
<name>A0A1H1XC43_9MICO</name>
<feature type="domain" description="HTH luxR-type" evidence="4">
    <location>
        <begin position="475"/>
        <end position="540"/>
    </location>
</feature>
<dbReference type="PANTHER" id="PTHR44688">
    <property type="entry name" value="DNA-BINDING TRANSCRIPTIONAL ACTIVATOR DEVR_DOSR"/>
    <property type="match status" value="1"/>
</dbReference>
<keyword evidence="3" id="KW-0804">Transcription</keyword>
<evidence type="ECO:0000313" key="8">
    <source>
        <dbReference type="Proteomes" id="UP000893823"/>
    </source>
</evidence>
<dbReference type="InterPro" id="IPR036388">
    <property type="entry name" value="WH-like_DNA-bd_sf"/>
</dbReference>
<accession>A0A1H1XC43</accession>
<dbReference type="InterPro" id="IPR011990">
    <property type="entry name" value="TPR-like_helical_dom_sf"/>
</dbReference>
<evidence type="ECO:0000313" key="6">
    <source>
        <dbReference type="EMBL" id="SDT06884.1"/>
    </source>
</evidence>
<reference evidence="7" key="2">
    <citation type="submission" date="2016-10" db="EMBL/GenBank/DDBJ databases">
        <authorList>
            <person name="Varghese N."/>
            <person name="Submissions S."/>
        </authorList>
    </citation>
    <scope>NUCLEOTIDE SEQUENCE [LARGE SCALE GENOMIC DNA]</scope>
    <source>
        <strain evidence="7">CPCC 202695</strain>
    </source>
</reference>
<organism evidence="6 7">
    <name type="scientific">Agromyces flavus</name>
    <dbReference type="NCBI Taxonomy" id="589382"/>
    <lineage>
        <taxon>Bacteria</taxon>
        <taxon>Bacillati</taxon>
        <taxon>Actinomycetota</taxon>
        <taxon>Actinomycetes</taxon>
        <taxon>Micrococcales</taxon>
        <taxon>Microbacteriaceae</taxon>
        <taxon>Agromyces</taxon>
    </lineage>
</organism>
<evidence type="ECO:0000256" key="3">
    <source>
        <dbReference type="ARBA" id="ARBA00023163"/>
    </source>
</evidence>
<proteinExistence type="predicted"/>
<dbReference type="PANTHER" id="PTHR44688:SF16">
    <property type="entry name" value="DNA-BINDING TRANSCRIPTIONAL ACTIVATOR DEVR_DOSR"/>
    <property type="match status" value="1"/>
</dbReference>
<dbReference type="SUPFAM" id="SSF48452">
    <property type="entry name" value="TPR-like"/>
    <property type="match status" value="1"/>
</dbReference>
<dbReference type="Proteomes" id="UP000893823">
    <property type="component" value="Unassembled WGS sequence"/>
</dbReference>
<dbReference type="STRING" id="589382.SAMN04489721_2449"/>
<dbReference type="EMBL" id="LT629755">
    <property type="protein sequence ID" value="SDT06884.1"/>
    <property type="molecule type" value="Genomic_DNA"/>
</dbReference>
<sequence length="542" mass="58233">MIQSSTIESGRAAATELRWAEAYERLSIADADGGLAPPDLEVLATAALLRGEGHAALDVMTRAHEAYVVHGDVESGARAAAWIAVYQIELGEFSHSFEWIPRARRLLTSLAEPSTSVVGLAMVPTTVASIASGDHLGAERQAIEIEEIAERFRDLDLAAMGAFLRGYCVLELGDDGAGFAHMDRAVAAVEHRATSPVFSGFILCTAVGMAHIGFDLARVVAWTAVLDDWCRGQPELVAYDGQRHALRSALLRLQGAWDEASTEAELGMSRFRAGDYRAMWGAPYWYGELQRLRGALHSAAESFRRAGEAAWDPHPGAAMLLLTEGKVERAQEQIRRSAADADRFMRRYRLPAMVEIEIAAGDLEASRRALAELRVRAGSTPSPMLATVIAFATAQVRLAEGDAAEALVAGGEAGSGWRELGVPYELARSRVLLGRALRALGEAERARAEFEAARAGFTELGAVPALVELDRIMGSGRGSGALTDRELEVLRLVSTGLTNRAIAERLSLSEKTVARHLSNIFAKLGLSSRAGATAYAYENGLV</sequence>
<dbReference type="Gene3D" id="1.10.10.10">
    <property type="entry name" value="Winged helix-like DNA-binding domain superfamily/Winged helix DNA-binding domain"/>
    <property type="match status" value="1"/>
</dbReference>
<reference evidence="5" key="3">
    <citation type="submission" date="2022-06" db="EMBL/GenBank/DDBJ databases">
        <title>Genomic Encyclopedia of Type Strains, Phase III (KMG-III): the genomes of soil and plant-associated and newly described type strains.</title>
        <authorList>
            <person name="Whitman W."/>
        </authorList>
    </citation>
    <scope>NUCLEOTIDE SEQUENCE</scope>
    <source>
        <strain evidence="5">CPCC 202695</strain>
    </source>
</reference>
<dbReference type="PROSITE" id="PS00622">
    <property type="entry name" value="HTH_LUXR_1"/>
    <property type="match status" value="1"/>
</dbReference>
<evidence type="ECO:0000256" key="2">
    <source>
        <dbReference type="ARBA" id="ARBA00023125"/>
    </source>
</evidence>
<evidence type="ECO:0000259" key="4">
    <source>
        <dbReference type="PROSITE" id="PS50043"/>
    </source>
</evidence>
<dbReference type="RefSeq" id="WP_092672791.1">
    <property type="nucleotide sequence ID" value="NZ_BMDN01000001.1"/>
</dbReference>
<dbReference type="Proteomes" id="UP000199482">
    <property type="component" value="Chromosome I"/>
</dbReference>
<dbReference type="GO" id="GO:0006355">
    <property type="term" value="P:regulation of DNA-templated transcription"/>
    <property type="evidence" value="ECO:0007669"/>
    <property type="project" value="InterPro"/>
</dbReference>
<dbReference type="InterPro" id="IPR016032">
    <property type="entry name" value="Sig_transdc_resp-reg_C-effctor"/>
</dbReference>
<dbReference type="OrthoDB" id="27092at2"/>
<keyword evidence="2 5" id="KW-0238">DNA-binding</keyword>
<dbReference type="AlphaFoldDB" id="A0A1H1XC43"/>
<keyword evidence="1" id="KW-0805">Transcription regulation</keyword>
<gene>
    <name evidence="5" type="ORF">BCL57_000524</name>
    <name evidence="6" type="ORF">SAMN04489721_2449</name>
</gene>
<evidence type="ECO:0000313" key="5">
    <source>
        <dbReference type="EMBL" id="MCP2366382.1"/>
    </source>
</evidence>
<evidence type="ECO:0000256" key="1">
    <source>
        <dbReference type="ARBA" id="ARBA00023015"/>
    </source>
</evidence>
<evidence type="ECO:0000313" key="7">
    <source>
        <dbReference type="Proteomes" id="UP000199482"/>
    </source>
</evidence>
<reference evidence="6" key="1">
    <citation type="submission" date="2016-10" db="EMBL/GenBank/DDBJ databases">
        <authorList>
            <person name="de Groot N.N."/>
        </authorList>
    </citation>
    <scope>NUCLEOTIDE SEQUENCE [LARGE SCALE GENOMIC DNA]</scope>
    <source>
        <strain evidence="6">CPCC 202695</strain>
    </source>
</reference>